<reference evidence="1 2" key="1">
    <citation type="submission" date="2022-01" db="EMBL/GenBank/DDBJ databases">
        <title>Flavihumibacter sp. nov., isolated from sediment of a river.</title>
        <authorList>
            <person name="Liu H."/>
        </authorList>
    </citation>
    <scope>NUCLEOTIDE SEQUENCE [LARGE SCALE GENOMIC DNA]</scope>
    <source>
        <strain evidence="1 2">RY-1</strain>
    </source>
</reference>
<name>A0ABS9BNA8_9BACT</name>
<sequence length="75" mass="8704">MLFNQSSAISDYLLAAKMNYRVSDSYNAGINSLFSNDSLALYYFRRALENDPENKKAKFELEECKTRLNNKLLQL</sequence>
<dbReference type="EMBL" id="JAKEVY010000005">
    <property type="protein sequence ID" value="MCF1716704.1"/>
    <property type="molecule type" value="Genomic_DNA"/>
</dbReference>
<dbReference type="RefSeq" id="WP_234868085.1">
    <property type="nucleotide sequence ID" value="NZ_JAKEVY010000005.1"/>
</dbReference>
<evidence type="ECO:0008006" key="3">
    <source>
        <dbReference type="Google" id="ProtNLM"/>
    </source>
</evidence>
<protein>
    <recommendedName>
        <fullName evidence="3">Tetratricopeptide repeat protein</fullName>
    </recommendedName>
</protein>
<dbReference type="InterPro" id="IPR011990">
    <property type="entry name" value="TPR-like_helical_dom_sf"/>
</dbReference>
<proteinExistence type="predicted"/>
<comment type="caution">
    <text evidence="1">The sequence shown here is derived from an EMBL/GenBank/DDBJ whole genome shotgun (WGS) entry which is preliminary data.</text>
</comment>
<dbReference type="Gene3D" id="1.25.40.10">
    <property type="entry name" value="Tetratricopeptide repeat domain"/>
    <property type="match status" value="1"/>
</dbReference>
<keyword evidence="2" id="KW-1185">Reference proteome</keyword>
<accession>A0ABS9BNA8</accession>
<gene>
    <name evidence="1" type="ORF">L0U88_18830</name>
</gene>
<dbReference type="Proteomes" id="UP001200145">
    <property type="component" value="Unassembled WGS sequence"/>
</dbReference>
<evidence type="ECO:0000313" key="2">
    <source>
        <dbReference type="Proteomes" id="UP001200145"/>
    </source>
</evidence>
<dbReference type="SUPFAM" id="SSF48452">
    <property type="entry name" value="TPR-like"/>
    <property type="match status" value="1"/>
</dbReference>
<evidence type="ECO:0000313" key="1">
    <source>
        <dbReference type="EMBL" id="MCF1716704.1"/>
    </source>
</evidence>
<organism evidence="1 2">
    <name type="scientific">Flavihumibacter fluminis</name>
    <dbReference type="NCBI Taxonomy" id="2909236"/>
    <lineage>
        <taxon>Bacteria</taxon>
        <taxon>Pseudomonadati</taxon>
        <taxon>Bacteroidota</taxon>
        <taxon>Chitinophagia</taxon>
        <taxon>Chitinophagales</taxon>
        <taxon>Chitinophagaceae</taxon>
        <taxon>Flavihumibacter</taxon>
    </lineage>
</organism>